<gene>
    <name evidence="2" type="ORF">SUNI508_08582</name>
</gene>
<sequence length="129" mass="14328">MSSDASRPAITTPPAGKYEFLVVIPDKPGMQQKRFEVRPKHFEGLQALIESGVFKAGGAALNDVPEGADATKWDFYGSTVVMVTESAEECREILRKDIYSTSGVWDVDNAQIWPNTNVRGQVKFAFRYP</sequence>
<reference evidence="2 3" key="1">
    <citation type="journal article" date="2024" name="J. Plant Pathol.">
        <title>Sequence and assembly of the genome of Seiridium unicorne, isolate CBS 538.82, causal agent of cypress canker disease.</title>
        <authorList>
            <person name="Scali E."/>
            <person name="Rocca G.D."/>
            <person name="Danti R."/>
            <person name="Garbelotto M."/>
            <person name="Barberini S."/>
            <person name="Baroncelli R."/>
            <person name="Emiliani G."/>
        </authorList>
    </citation>
    <scope>NUCLEOTIDE SEQUENCE [LARGE SCALE GENOMIC DNA]</scope>
    <source>
        <strain evidence="2 3">BM-138-508</strain>
    </source>
</reference>
<evidence type="ECO:0000313" key="3">
    <source>
        <dbReference type="Proteomes" id="UP001408356"/>
    </source>
</evidence>
<accession>A0ABR2UTH3</accession>
<dbReference type="InterPro" id="IPR011008">
    <property type="entry name" value="Dimeric_a/b-barrel"/>
</dbReference>
<proteinExistence type="predicted"/>
<dbReference type="EMBL" id="JARVKF010000395">
    <property type="protein sequence ID" value="KAK9417934.1"/>
    <property type="molecule type" value="Genomic_DNA"/>
</dbReference>
<dbReference type="PANTHER" id="PTHR33606">
    <property type="entry name" value="PROTEIN YCII"/>
    <property type="match status" value="1"/>
</dbReference>
<organism evidence="2 3">
    <name type="scientific">Seiridium unicorne</name>
    <dbReference type="NCBI Taxonomy" id="138068"/>
    <lineage>
        <taxon>Eukaryota</taxon>
        <taxon>Fungi</taxon>
        <taxon>Dikarya</taxon>
        <taxon>Ascomycota</taxon>
        <taxon>Pezizomycotina</taxon>
        <taxon>Sordariomycetes</taxon>
        <taxon>Xylariomycetidae</taxon>
        <taxon>Amphisphaeriales</taxon>
        <taxon>Sporocadaceae</taxon>
        <taxon>Seiridium</taxon>
    </lineage>
</organism>
<evidence type="ECO:0000259" key="1">
    <source>
        <dbReference type="Pfam" id="PF03795"/>
    </source>
</evidence>
<dbReference type="InterPro" id="IPR051807">
    <property type="entry name" value="Sec-metab_biosynth-assoc"/>
</dbReference>
<dbReference type="Pfam" id="PF03795">
    <property type="entry name" value="YCII"/>
    <property type="match status" value="1"/>
</dbReference>
<dbReference type="Gene3D" id="3.30.70.1060">
    <property type="entry name" value="Dimeric alpha+beta barrel"/>
    <property type="match status" value="1"/>
</dbReference>
<dbReference type="PANTHER" id="PTHR33606:SF3">
    <property type="entry name" value="PROTEIN YCII"/>
    <property type="match status" value="1"/>
</dbReference>
<protein>
    <recommendedName>
        <fullName evidence="1">YCII-related domain-containing protein</fullName>
    </recommendedName>
</protein>
<evidence type="ECO:0000313" key="2">
    <source>
        <dbReference type="EMBL" id="KAK9417934.1"/>
    </source>
</evidence>
<dbReference type="SUPFAM" id="SSF54909">
    <property type="entry name" value="Dimeric alpha+beta barrel"/>
    <property type="match status" value="1"/>
</dbReference>
<feature type="domain" description="YCII-related" evidence="1">
    <location>
        <begin position="20"/>
        <end position="106"/>
    </location>
</feature>
<dbReference type="InterPro" id="IPR005545">
    <property type="entry name" value="YCII"/>
</dbReference>
<name>A0ABR2UTH3_9PEZI</name>
<keyword evidence="3" id="KW-1185">Reference proteome</keyword>
<dbReference type="Proteomes" id="UP001408356">
    <property type="component" value="Unassembled WGS sequence"/>
</dbReference>
<comment type="caution">
    <text evidence="2">The sequence shown here is derived from an EMBL/GenBank/DDBJ whole genome shotgun (WGS) entry which is preliminary data.</text>
</comment>